<evidence type="ECO:0000313" key="2">
    <source>
        <dbReference type="EMBL" id="KKQ66851.1"/>
    </source>
</evidence>
<dbReference type="Pfam" id="PF03237">
    <property type="entry name" value="Terminase_6N"/>
    <property type="match status" value="1"/>
</dbReference>
<gene>
    <name evidence="2" type="ORF">US86_C0003G0094</name>
</gene>
<name>A0A0G0MPL0_9BACT</name>
<dbReference type="EMBL" id="LBUP01000003">
    <property type="protein sequence ID" value="KKQ66851.1"/>
    <property type="molecule type" value="Genomic_DNA"/>
</dbReference>
<dbReference type="InterPro" id="IPR027417">
    <property type="entry name" value="P-loop_NTPase"/>
</dbReference>
<comment type="caution">
    <text evidence="2">The sequence shown here is derived from an EMBL/GenBank/DDBJ whole genome shotgun (WGS) entry which is preliminary data.</text>
</comment>
<evidence type="ECO:0008006" key="4">
    <source>
        <dbReference type="Google" id="ProtNLM"/>
    </source>
</evidence>
<dbReference type="AlphaFoldDB" id="A0A0G0MPL0"/>
<feature type="compositionally biased region" description="Acidic residues" evidence="1">
    <location>
        <begin position="455"/>
        <end position="469"/>
    </location>
</feature>
<organism evidence="2 3">
    <name type="scientific">Candidatus Daviesbacteria bacterium GW2011_GWA2_38_24</name>
    <dbReference type="NCBI Taxonomy" id="1618422"/>
    <lineage>
        <taxon>Bacteria</taxon>
        <taxon>Candidatus Daviesiibacteriota</taxon>
    </lineage>
</organism>
<protein>
    <recommendedName>
        <fullName evidence="4">Terminase</fullName>
    </recommendedName>
</protein>
<evidence type="ECO:0000313" key="3">
    <source>
        <dbReference type="Proteomes" id="UP000034235"/>
    </source>
</evidence>
<dbReference type="Gene3D" id="3.30.420.240">
    <property type="match status" value="1"/>
</dbReference>
<dbReference type="Gene3D" id="3.40.50.300">
    <property type="entry name" value="P-loop containing nucleotide triphosphate hydrolases"/>
    <property type="match status" value="1"/>
</dbReference>
<reference evidence="2 3" key="1">
    <citation type="journal article" date="2015" name="Nature">
        <title>rRNA introns, odd ribosomes, and small enigmatic genomes across a large radiation of phyla.</title>
        <authorList>
            <person name="Brown C.T."/>
            <person name="Hug L.A."/>
            <person name="Thomas B.C."/>
            <person name="Sharon I."/>
            <person name="Castelle C.J."/>
            <person name="Singh A."/>
            <person name="Wilkins M.J."/>
            <person name="Williams K.H."/>
            <person name="Banfield J.F."/>
        </authorList>
    </citation>
    <scope>NUCLEOTIDE SEQUENCE [LARGE SCALE GENOMIC DNA]</scope>
</reference>
<proteinExistence type="predicted"/>
<sequence>MSKALDKVLKIFTFRGEDGEAIIFTPGQLQILDILLNRQSPDGKKRIHIMTPTRYGKSATVAAGVVVRASTKQEKWAIVAGSKDKAQIIMDYAINYCLDDPLIQTQLAIEGSLEKLRRERSRDRLTFLRGGEIRVFSADSRNRQELGNALMGFGSSSILLDEAALIDDDIYAKIMRMLGDSKDNFLVKIGNPFRRNHFLKSYQSDLYHKILIDWRQAVEEGRFTSEFIEEMREQAFFDIFYEVKFPDADSMDESGWIPLLTDIEIERAFVEEGQPFGAKRLGVDVASGGRNYSVIVLRSNNLARKLLKNRDSDTMSLTGNVLNFKKDLGISDADIFIDKVGVGKGAYDRLAEQLRNVVGVNAGEEPSDKSRFANLRAEMYWRTREWIIAGGKLEKDDDWYQLAQIKYKTDSYGRLKIISKEELLRHGIDSPDVSDSCALTFAKKENYPANSYSDTDYEYPEPIDDDPYF</sequence>
<dbReference type="Proteomes" id="UP000034235">
    <property type="component" value="Unassembled WGS sequence"/>
</dbReference>
<evidence type="ECO:0000256" key="1">
    <source>
        <dbReference type="SAM" id="MobiDB-lite"/>
    </source>
</evidence>
<accession>A0A0G0MPL0</accession>
<feature type="region of interest" description="Disordered" evidence="1">
    <location>
        <begin position="450"/>
        <end position="469"/>
    </location>
</feature>